<reference evidence="2 3" key="1">
    <citation type="submission" date="2012-08" db="EMBL/GenBank/DDBJ databases">
        <title>Oryza genome evolution.</title>
        <authorList>
            <person name="Wing R.A."/>
        </authorList>
    </citation>
    <scope>NUCLEOTIDE SEQUENCE</scope>
</reference>
<feature type="region of interest" description="Disordered" evidence="1">
    <location>
        <begin position="29"/>
        <end position="74"/>
    </location>
</feature>
<dbReference type="Proteomes" id="UP000032180">
    <property type="component" value="Chromosome 1"/>
</dbReference>
<organism evidence="2 3">
    <name type="scientific">Leersia perrieri</name>
    <dbReference type="NCBI Taxonomy" id="77586"/>
    <lineage>
        <taxon>Eukaryota</taxon>
        <taxon>Viridiplantae</taxon>
        <taxon>Streptophyta</taxon>
        <taxon>Embryophyta</taxon>
        <taxon>Tracheophyta</taxon>
        <taxon>Spermatophyta</taxon>
        <taxon>Magnoliopsida</taxon>
        <taxon>Liliopsida</taxon>
        <taxon>Poales</taxon>
        <taxon>Poaceae</taxon>
        <taxon>BOP clade</taxon>
        <taxon>Oryzoideae</taxon>
        <taxon>Oryzeae</taxon>
        <taxon>Oryzinae</taxon>
        <taxon>Leersia</taxon>
    </lineage>
</organism>
<evidence type="ECO:0000256" key="1">
    <source>
        <dbReference type="SAM" id="MobiDB-lite"/>
    </source>
</evidence>
<reference evidence="2" key="3">
    <citation type="submission" date="2015-04" db="UniProtKB">
        <authorList>
            <consortium name="EnsemblPlants"/>
        </authorList>
    </citation>
    <scope>IDENTIFICATION</scope>
</reference>
<feature type="compositionally biased region" description="Basic and acidic residues" evidence="1">
    <location>
        <begin position="37"/>
        <end position="74"/>
    </location>
</feature>
<reference evidence="3" key="2">
    <citation type="submission" date="2013-12" db="EMBL/GenBank/DDBJ databases">
        <authorList>
            <person name="Yu Y."/>
            <person name="Lee S."/>
            <person name="de Baynast K."/>
            <person name="Wissotski M."/>
            <person name="Liu L."/>
            <person name="Talag J."/>
            <person name="Goicoechea J."/>
            <person name="Angelova A."/>
            <person name="Jetty R."/>
            <person name="Kudrna D."/>
            <person name="Golser W."/>
            <person name="Rivera L."/>
            <person name="Zhang J."/>
            <person name="Wing R."/>
        </authorList>
    </citation>
    <scope>NUCLEOTIDE SEQUENCE</scope>
</reference>
<dbReference type="EnsemblPlants" id="LPERR01G15030.1">
    <property type="protein sequence ID" value="LPERR01G15030.1"/>
    <property type="gene ID" value="LPERR01G15030"/>
</dbReference>
<dbReference type="AlphaFoldDB" id="A0A0D9V1D3"/>
<name>A0A0D9V1D3_9ORYZ</name>
<dbReference type="Gramene" id="LPERR01G15030.1">
    <property type="protein sequence ID" value="LPERR01G15030.1"/>
    <property type="gene ID" value="LPERR01G15030"/>
</dbReference>
<evidence type="ECO:0000313" key="3">
    <source>
        <dbReference type="Proteomes" id="UP000032180"/>
    </source>
</evidence>
<sequence>MEISNPNPTSGNSLALAEVPPQSPVMACGNWGGIPPKDGRRPHSKDKMGQIHKQDGRGTIEDHLNEDGKLIKFT</sequence>
<proteinExistence type="predicted"/>
<dbReference type="HOGENOM" id="CLU_2691308_0_0_1"/>
<protein>
    <submittedName>
        <fullName evidence="2">Uncharacterized protein</fullName>
    </submittedName>
</protein>
<evidence type="ECO:0000313" key="2">
    <source>
        <dbReference type="EnsemblPlants" id="LPERR01G15030.1"/>
    </source>
</evidence>
<keyword evidence="3" id="KW-1185">Reference proteome</keyword>
<accession>A0A0D9V1D3</accession>